<dbReference type="InterPro" id="IPR006860">
    <property type="entry name" value="FecR"/>
</dbReference>
<keyword evidence="5" id="KW-1185">Reference proteome</keyword>
<evidence type="ECO:0000259" key="3">
    <source>
        <dbReference type="Pfam" id="PF16344"/>
    </source>
</evidence>
<proteinExistence type="predicted"/>
<reference evidence="4 5" key="1">
    <citation type="submission" date="2018-06" db="EMBL/GenBank/DDBJ databases">
        <title>Genomic Encyclopedia of Archaeal and Bacterial Type Strains, Phase II (KMG-II): from individual species to whole genera.</title>
        <authorList>
            <person name="Goeker M."/>
        </authorList>
    </citation>
    <scope>NUCLEOTIDE SEQUENCE [LARGE SCALE GENOMIC DNA]</scope>
    <source>
        <strain evidence="4 5">DSM 23857</strain>
    </source>
</reference>
<evidence type="ECO:0000313" key="4">
    <source>
        <dbReference type="EMBL" id="RAJ06635.1"/>
    </source>
</evidence>
<dbReference type="Gene3D" id="2.60.120.1440">
    <property type="match status" value="1"/>
</dbReference>
<dbReference type="AlphaFoldDB" id="A0A327QRV7"/>
<dbReference type="OrthoDB" id="1523735at2"/>
<keyword evidence="1" id="KW-1133">Transmembrane helix</keyword>
<protein>
    <submittedName>
        <fullName evidence="4">FecR family protein</fullName>
    </submittedName>
</protein>
<comment type="caution">
    <text evidence="4">The sequence shown here is derived from an EMBL/GenBank/DDBJ whole genome shotgun (WGS) entry which is preliminary data.</text>
</comment>
<accession>A0A327QRV7</accession>
<evidence type="ECO:0000256" key="1">
    <source>
        <dbReference type="SAM" id="Phobius"/>
    </source>
</evidence>
<dbReference type="PANTHER" id="PTHR30273:SF2">
    <property type="entry name" value="PROTEIN FECR"/>
    <property type="match status" value="1"/>
</dbReference>
<gene>
    <name evidence="4" type="ORF">LX64_01762</name>
</gene>
<dbReference type="Proteomes" id="UP000249547">
    <property type="component" value="Unassembled WGS sequence"/>
</dbReference>
<dbReference type="InterPro" id="IPR012373">
    <property type="entry name" value="Ferrdict_sens_TM"/>
</dbReference>
<dbReference type="EMBL" id="QLLL01000003">
    <property type="protein sequence ID" value="RAJ06635.1"/>
    <property type="molecule type" value="Genomic_DNA"/>
</dbReference>
<sequence length="359" mass="40220">MNLQSYDVTDLVCNESFQQYCLGASAEVMAYWEDLARHNPTLQTNMVEAKALVLILSARQGNGYEQLQQLRDGIIEHEQLQSRLFATGETGMPVPSKPSTKKLLLYTTSIAASICLLIAAWQYFRHTPLQQNITPAIASQVYASGITPRKTVILPDGSVIILRDHSTLTLHEGFNAQHREVSLAGEAFFDVQHDAGKPFVVQTAATRVTVLGTTFNIRAYPKELSTETMLLKGKVSVTLNGGEGKHEILDQPYQSMIVGNSTSTKPLEETVKRSNSDTKKQELTWLRSRLEIENEPLEKIALKLEKWYGIPVKFEDESVKSYRYSGTFESETVVKALQALQLSYPFTFNIKNNEIVISK</sequence>
<dbReference type="RefSeq" id="WP_111597238.1">
    <property type="nucleotide sequence ID" value="NZ_QLLL01000003.1"/>
</dbReference>
<dbReference type="InterPro" id="IPR032508">
    <property type="entry name" value="FecR_C"/>
</dbReference>
<feature type="domain" description="Protein FecR C-terminal" evidence="3">
    <location>
        <begin position="290"/>
        <end position="357"/>
    </location>
</feature>
<dbReference type="Gene3D" id="3.55.50.30">
    <property type="match status" value="1"/>
</dbReference>
<evidence type="ECO:0000313" key="5">
    <source>
        <dbReference type="Proteomes" id="UP000249547"/>
    </source>
</evidence>
<evidence type="ECO:0000259" key="2">
    <source>
        <dbReference type="Pfam" id="PF04773"/>
    </source>
</evidence>
<feature type="transmembrane region" description="Helical" evidence="1">
    <location>
        <begin position="103"/>
        <end position="124"/>
    </location>
</feature>
<dbReference type="PANTHER" id="PTHR30273">
    <property type="entry name" value="PERIPLASMIC SIGNAL SENSOR AND SIGMA FACTOR ACTIVATOR FECR-RELATED"/>
    <property type="match status" value="1"/>
</dbReference>
<keyword evidence="1" id="KW-0472">Membrane</keyword>
<feature type="domain" description="FecR protein" evidence="2">
    <location>
        <begin position="144"/>
        <end position="235"/>
    </location>
</feature>
<dbReference type="Pfam" id="PF16344">
    <property type="entry name" value="FecR_C"/>
    <property type="match status" value="1"/>
</dbReference>
<name>A0A327QRV7_9BACT</name>
<keyword evidence="1" id="KW-0812">Transmembrane</keyword>
<organism evidence="4 5">
    <name type="scientific">Chitinophaga skermanii</name>
    <dbReference type="NCBI Taxonomy" id="331697"/>
    <lineage>
        <taxon>Bacteria</taxon>
        <taxon>Pseudomonadati</taxon>
        <taxon>Bacteroidota</taxon>
        <taxon>Chitinophagia</taxon>
        <taxon>Chitinophagales</taxon>
        <taxon>Chitinophagaceae</taxon>
        <taxon>Chitinophaga</taxon>
    </lineage>
</organism>
<dbReference type="GO" id="GO:0016989">
    <property type="term" value="F:sigma factor antagonist activity"/>
    <property type="evidence" value="ECO:0007669"/>
    <property type="project" value="TreeGrafter"/>
</dbReference>
<dbReference type="Pfam" id="PF04773">
    <property type="entry name" value="FecR"/>
    <property type="match status" value="1"/>
</dbReference>